<feature type="domain" description="NADP-dependent oxidoreductase" evidence="1">
    <location>
        <begin position="16"/>
        <end position="300"/>
    </location>
</feature>
<proteinExistence type="predicted"/>
<dbReference type="Gene3D" id="3.20.20.100">
    <property type="entry name" value="NADP-dependent oxidoreductase domain"/>
    <property type="match status" value="1"/>
</dbReference>
<organism evidence="2 3">
    <name type="scientific">Succinivibrio dextrinosolvens</name>
    <dbReference type="NCBI Taxonomy" id="83771"/>
    <lineage>
        <taxon>Bacteria</taxon>
        <taxon>Pseudomonadati</taxon>
        <taxon>Pseudomonadota</taxon>
        <taxon>Gammaproteobacteria</taxon>
        <taxon>Aeromonadales</taxon>
        <taxon>Succinivibrionaceae</taxon>
        <taxon>Succinivibrio</taxon>
    </lineage>
</organism>
<dbReference type="InterPro" id="IPR050523">
    <property type="entry name" value="AKR_Detox_Biosynth"/>
</dbReference>
<sequence>MEYIEFGCNHAKASKVVLGLMRIPELDVQGIDALLNTAKDNGINFLDIADCYSNGKAESLLGEVFKNNPSLRDNFIVQSKCGIHKQEGKLTFFDFSKEHIIEAVNGSLKRMNIEQMDCLLLHRPDALMEPDEIGEAFNQLYSEGKVKTFGVSNMNPMQMKLLKTGLDCPIAANQVQLSICHTPMLNAGYTVNMDSDSSVMRDGGVLEYCRLHKIVVQAWSVMQYGFFKGVFVGSPEYPELNKVLNRIALEHNSTPTAVAIAWVLRYPALMQAVIGTTKQHRVVESAKACDVKLSRYEWYELYLAAGNFLP</sequence>
<protein>
    <submittedName>
        <fullName evidence="2">Predicted oxidoreductase</fullName>
    </submittedName>
</protein>
<dbReference type="GO" id="GO:0005829">
    <property type="term" value="C:cytosol"/>
    <property type="evidence" value="ECO:0007669"/>
    <property type="project" value="TreeGrafter"/>
</dbReference>
<dbReference type="InterPro" id="IPR036812">
    <property type="entry name" value="NAD(P)_OxRdtase_dom_sf"/>
</dbReference>
<evidence type="ECO:0000313" key="2">
    <source>
        <dbReference type="EMBL" id="SFK49385.1"/>
    </source>
</evidence>
<evidence type="ECO:0000313" key="3">
    <source>
        <dbReference type="Proteomes" id="UP000243374"/>
    </source>
</evidence>
<dbReference type="Pfam" id="PF00248">
    <property type="entry name" value="Aldo_ket_red"/>
    <property type="match status" value="1"/>
</dbReference>
<dbReference type="RefSeq" id="WP_074841797.1">
    <property type="nucleotide sequence ID" value="NZ_CP047056.1"/>
</dbReference>
<dbReference type="InterPro" id="IPR023210">
    <property type="entry name" value="NADP_OxRdtase_dom"/>
</dbReference>
<name>A0A662ZCV2_9GAMM</name>
<reference evidence="2 3" key="1">
    <citation type="submission" date="2016-10" db="EMBL/GenBank/DDBJ databases">
        <authorList>
            <person name="Varghese N."/>
            <person name="Submissions S."/>
        </authorList>
    </citation>
    <scope>NUCLEOTIDE SEQUENCE [LARGE SCALE GENOMIC DNA]</scope>
    <source>
        <strain evidence="2 3">22B</strain>
    </source>
</reference>
<gene>
    <name evidence="2" type="ORF">SAMN04487865_10905</name>
</gene>
<evidence type="ECO:0000259" key="1">
    <source>
        <dbReference type="Pfam" id="PF00248"/>
    </source>
</evidence>
<dbReference type="AlphaFoldDB" id="A0A662ZCV2"/>
<keyword evidence="3" id="KW-1185">Reference proteome</keyword>
<accession>A0A662ZCV2</accession>
<dbReference type="PANTHER" id="PTHR43364">
    <property type="entry name" value="NADH-SPECIFIC METHYLGLYOXAL REDUCTASE-RELATED"/>
    <property type="match status" value="1"/>
</dbReference>
<dbReference type="OrthoDB" id="9768793at2"/>
<dbReference type="PANTHER" id="PTHR43364:SF1">
    <property type="entry name" value="OXIDOREDUCTASE YDHF"/>
    <property type="match status" value="1"/>
</dbReference>
<dbReference type="EMBL" id="FOSF01000090">
    <property type="protein sequence ID" value="SFK49385.1"/>
    <property type="molecule type" value="Genomic_DNA"/>
</dbReference>
<dbReference type="CDD" id="cd19092">
    <property type="entry name" value="AKR_BsYcsN_EcYdhF-like"/>
    <property type="match status" value="1"/>
</dbReference>
<dbReference type="Proteomes" id="UP000243374">
    <property type="component" value="Unassembled WGS sequence"/>
</dbReference>
<dbReference type="SUPFAM" id="SSF51430">
    <property type="entry name" value="NAD(P)-linked oxidoreductase"/>
    <property type="match status" value="1"/>
</dbReference>